<dbReference type="Proteomes" id="UP000619838">
    <property type="component" value="Unassembled WGS sequence"/>
</dbReference>
<name>A0ABR9XTN7_9CHLB</name>
<feature type="domain" description="YqgF/RNase H-like" evidence="6">
    <location>
        <begin position="7"/>
        <end position="105"/>
    </location>
</feature>
<comment type="function">
    <text evidence="5">Could be a nuclease involved in processing of the 5'-end of pre-16S rRNA.</text>
</comment>
<dbReference type="PANTHER" id="PTHR33317:SF4">
    <property type="entry name" value="POLYNUCLEOTIDYL TRANSFERASE, RIBONUCLEASE H-LIKE SUPERFAMILY PROTEIN"/>
    <property type="match status" value="1"/>
</dbReference>
<dbReference type="Gene3D" id="3.30.420.140">
    <property type="entry name" value="YqgF/RNase H-like domain"/>
    <property type="match status" value="1"/>
</dbReference>
<comment type="subcellular location">
    <subcellularLocation>
        <location evidence="5">Cytoplasm</location>
    </subcellularLocation>
</comment>
<keyword evidence="4 5" id="KW-0378">Hydrolase</keyword>
<gene>
    <name evidence="7" type="primary">ruvX</name>
    <name evidence="7" type="ORF">INT08_08975</name>
</gene>
<dbReference type="PANTHER" id="PTHR33317">
    <property type="entry name" value="POLYNUCLEOTIDYL TRANSFERASE, RIBONUCLEASE H-LIKE SUPERFAMILY PROTEIN"/>
    <property type="match status" value="1"/>
</dbReference>
<evidence type="ECO:0000256" key="4">
    <source>
        <dbReference type="ARBA" id="ARBA00022801"/>
    </source>
</evidence>
<evidence type="ECO:0000256" key="2">
    <source>
        <dbReference type="ARBA" id="ARBA00022517"/>
    </source>
</evidence>
<dbReference type="CDD" id="cd16964">
    <property type="entry name" value="YqgF"/>
    <property type="match status" value="1"/>
</dbReference>
<dbReference type="EC" id="3.1.-.-" evidence="5"/>
<evidence type="ECO:0000313" key="8">
    <source>
        <dbReference type="Proteomes" id="UP000619838"/>
    </source>
</evidence>
<evidence type="ECO:0000256" key="3">
    <source>
        <dbReference type="ARBA" id="ARBA00022722"/>
    </source>
</evidence>
<dbReference type="EMBL" id="JADGII010000016">
    <property type="protein sequence ID" value="MBF0637303.1"/>
    <property type="molecule type" value="Genomic_DNA"/>
</dbReference>
<dbReference type="InterPro" id="IPR037027">
    <property type="entry name" value="YqgF/RNaseH-like_dom_sf"/>
</dbReference>
<evidence type="ECO:0000259" key="6">
    <source>
        <dbReference type="SMART" id="SM00732"/>
    </source>
</evidence>
<dbReference type="HAMAP" id="MF_00651">
    <property type="entry name" value="Nuclease_YqgF"/>
    <property type="match status" value="1"/>
</dbReference>
<keyword evidence="3 5" id="KW-0540">Nuclease</keyword>
<dbReference type="InterPro" id="IPR005227">
    <property type="entry name" value="YqgF"/>
</dbReference>
<dbReference type="RefSeq" id="WP_114608243.1">
    <property type="nucleotide sequence ID" value="NZ_JABVZQ010000017.1"/>
</dbReference>
<sequence>MSQHSAKRILGVDYGTKRIGLAKSDPLHLFAQPVGTFNEESFLKVLRDLLEKEGIERIIIGYPLNADGSQNRMTAVVDSFIERLHHIHPDIVIETLNEYGTSQAAGRILIESGMSRKKRRSKGRLDSASACVLLQNHLDSKR</sequence>
<evidence type="ECO:0000256" key="5">
    <source>
        <dbReference type="HAMAP-Rule" id="MF_00651"/>
    </source>
</evidence>
<protein>
    <recommendedName>
        <fullName evidence="5">Putative pre-16S rRNA nuclease</fullName>
        <ecNumber evidence="5">3.1.-.-</ecNumber>
    </recommendedName>
</protein>
<accession>A0ABR9XTN7</accession>
<proteinExistence type="inferred from homology"/>
<dbReference type="Pfam" id="PF03652">
    <property type="entry name" value="RuvX"/>
    <property type="match status" value="1"/>
</dbReference>
<keyword evidence="1 5" id="KW-0963">Cytoplasm</keyword>
<evidence type="ECO:0000256" key="1">
    <source>
        <dbReference type="ARBA" id="ARBA00022490"/>
    </source>
</evidence>
<dbReference type="InterPro" id="IPR012337">
    <property type="entry name" value="RNaseH-like_sf"/>
</dbReference>
<dbReference type="SMART" id="SM00732">
    <property type="entry name" value="YqgFc"/>
    <property type="match status" value="1"/>
</dbReference>
<keyword evidence="8" id="KW-1185">Reference proteome</keyword>
<organism evidence="7 8">
    <name type="scientific">Prosthecochloris ethylica</name>
    <dbReference type="NCBI Taxonomy" id="2743976"/>
    <lineage>
        <taxon>Bacteria</taxon>
        <taxon>Pseudomonadati</taxon>
        <taxon>Chlorobiota</taxon>
        <taxon>Chlorobiia</taxon>
        <taxon>Chlorobiales</taxon>
        <taxon>Chlorobiaceae</taxon>
        <taxon>Prosthecochloris</taxon>
    </lineage>
</organism>
<comment type="similarity">
    <text evidence="5">Belongs to the YqgF HJR family.</text>
</comment>
<keyword evidence="2 5" id="KW-0690">Ribosome biogenesis</keyword>
<dbReference type="SUPFAM" id="SSF53098">
    <property type="entry name" value="Ribonuclease H-like"/>
    <property type="match status" value="1"/>
</dbReference>
<reference evidence="7 8" key="1">
    <citation type="journal article" date="2020" name="Microorganisms">
        <title>Simultaneous Genome Sequencing of Prosthecochloris ethylica and Desulfuromonas acetoxidans within a Syntrophic Mixture Reveals Unique Pili and Protein Interactions.</title>
        <authorList>
            <person name="Kyndt J.A."/>
            <person name="Van Beeumen J.J."/>
            <person name="Meyer T.E."/>
        </authorList>
    </citation>
    <scope>NUCLEOTIDE SEQUENCE [LARGE SCALE GENOMIC DNA]</scope>
    <source>
        <strain evidence="7 8">N3</strain>
    </source>
</reference>
<dbReference type="InterPro" id="IPR006641">
    <property type="entry name" value="YqgF/RNaseH-like_dom"/>
</dbReference>
<dbReference type="NCBIfam" id="TIGR00250">
    <property type="entry name" value="RNAse_H_YqgF"/>
    <property type="match status" value="1"/>
</dbReference>
<comment type="caution">
    <text evidence="7">The sequence shown here is derived from an EMBL/GenBank/DDBJ whole genome shotgun (WGS) entry which is preliminary data.</text>
</comment>
<evidence type="ECO:0000313" key="7">
    <source>
        <dbReference type="EMBL" id="MBF0637303.1"/>
    </source>
</evidence>